<proteinExistence type="predicted"/>
<gene>
    <name evidence="1" type="ORF">AFUS01_LOCUS18535</name>
</gene>
<protein>
    <submittedName>
        <fullName evidence="1">Uncharacterized protein</fullName>
    </submittedName>
</protein>
<feature type="non-terminal residue" evidence="1">
    <location>
        <position position="1"/>
    </location>
</feature>
<evidence type="ECO:0000313" key="1">
    <source>
        <dbReference type="EMBL" id="CAG7729844.1"/>
    </source>
</evidence>
<sequence>MKKPRFGGAVL</sequence>
<comment type="caution">
    <text evidence="1">The sequence shown here is derived from an EMBL/GenBank/DDBJ whole genome shotgun (WGS) entry which is preliminary data.</text>
</comment>
<keyword evidence="2" id="KW-1185">Reference proteome</keyword>
<evidence type="ECO:0000313" key="2">
    <source>
        <dbReference type="Proteomes" id="UP000708208"/>
    </source>
</evidence>
<organism evidence="1 2">
    <name type="scientific">Allacma fusca</name>
    <dbReference type="NCBI Taxonomy" id="39272"/>
    <lineage>
        <taxon>Eukaryota</taxon>
        <taxon>Metazoa</taxon>
        <taxon>Ecdysozoa</taxon>
        <taxon>Arthropoda</taxon>
        <taxon>Hexapoda</taxon>
        <taxon>Collembola</taxon>
        <taxon>Symphypleona</taxon>
        <taxon>Sminthuridae</taxon>
        <taxon>Allacma</taxon>
    </lineage>
</organism>
<reference evidence="1" key="1">
    <citation type="submission" date="2021-06" db="EMBL/GenBank/DDBJ databases">
        <authorList>
            <person name="Hodson N. C."/>
            <person name="Mongue J. A."/>
            <person name="Jaron S. K."/>
        </authorList>
    </citation>
    <scope>NUCLEOTIDE SEQUENCE</scope>
</reference>
<dbReference type="EMBL" id="CAJVCH010185101">
    <property type="protein sequence ID" value="CAG7729844.1"/>
    <property type="molecule type" value="Genomic_DNA"/>
</dbReference>
<accession>A0A8J2P3P0</accession>
<name>A0A8J2P3P0_9HEXA</name>
<dbReference type="Proteomes" id="UP000708208">
    <property type="component" value="Unassembled WGS sequence"/>
</dbReference>